<dbReference type="Pfam" id="PF12802">
    <property type="entry name" value="MarR_2"/>
    <property type="match status" value="1"/>
</dbReference>
<comment type="caution">
    <text evidence="2">The sequence shown here is derived from an EMBL/GenBank/DDBJ whole genome shotgun (WGS) entry which is preliminary data.</text>
</comment>
<dbReference type="GO" id="GO:0006950">
    <property type="term" value="P:response to stress"/>
    <property type="evidence" value="ECO:0007669"/>
    <property type="project" value="TreeGrafter"/>
</dbReference>
<reference evidence="2 3" key="1">
    <citation type="submission" date="2020-08" db="EMBL/GenBank/DDBJ databases">
        <title>Sequencing the genomes of 1000 actinobacteria strains.</title>
        <authorList>
            <person name="Klenk H.-P."/>
        </authorList>
    </citation>
    <scope>NUCLEOTIDE SEQUENCE [LARGE SCALE GENOMIC DNA]</scope>
    <source>
        <strain evidence="2 3">DSM 102030</strain>
    </source>
</reference>
<dbReference type="InterPro" id="IPR039422">
    <property type="entry name" value="MarR/SlyA-like"/>
</dbReference>
<dbReference type="PROSITE" id="PS50995">
    <property type="entry name" value="HTH_MARR_2"/>
    <property type="match status" value="1"/>
</dbReference>
<dbReference type="Proteomes" id="UP000523007">
    <property type="component" value="Unassembled WGS sequence"/>
</dbReference>
<dbReference type="AlphaFoldDB" id="A0A7W7W290"/>
<dbReference type="PANTHER" id="PTHR33164:SF43">
    <property type="entry name" value="HTH-TYPE TRANSCRIPTIONAL REPRESSOR YETL"/>
    <property type="match status" value="1"/>
</dbReference>
<dbReference type="Gene3D" id="1.10.10.10">
    <property type="entry name" value="Winged helix-like DNA-binding domain superfamily/Winged helix DNA-binding domain"/>
    <property type="match status" value="1"/>
</dbReference>
<organism evidence="2 3">
    <name type="scientific">Lipingzhangella halophila</name>
    <dbReference type="NCBI Taxonomy" id="1783352"/>
    <lineage>
        <taxon>Bacteria</taxon>
        <taxon>Bacillati</taxon>
        <taxon>Actinomycetota</taxon>
        <taxon>Actinomycetes</taxon>
        <taxon>Streptosporangiales</taxon>
        <taxon>Nocardiopsidaceae</taxon>
        <taxon>Lipingzhangella</taxon>
    </lineage>
</organism>
<dbReference type="GO" id="GO:0003700">
    <property type="term" value="F:DNA-binding transcription factor activity"/>
    <property type="evidence" value="ECO:0007669"/>
    <property type="project" value="InterPro"/>
</dbReference>
<evidence type="ECO:0000313" key="2">
    <source>
        <dbReference type="EMBL" id="MBB4931767.1"/>
    </source>
</evidence>
<dbReference type="GO" id="GO:0003677">
    <property type="term" value="F:DNA binding"/>
    <property type="evidence" value="ECO:0007669"/>
    <property type="project" value="UniProtKB-KW"/>
</dbReference>
<feature type="domain" description="HTH marR-type" evidence="1">
    <location>
        <begin position="6"/>
        <end position="142"/>
    </location>
</feature>
<dbReference type="InterPro" id="IPR000835">
    <property type="entry name" value="HTH_MarR-typ"/>
</dbReference>
<accession>A0A7W7W290</accession>
<keyword evidence="3" id="KW-1185">Reference proteome</keyword>
<dbReference type="PANTHER" id="PTHR33164">
    <property type="entry name" value="TRANSCRIPTIONAL REGULATOR, MARR FAMILY"/>
    <property type="match status" value="1"/>
</dbReference>
<dbReference type="PRINTS" id="PR00598">
    <property type="entry name" value="HTHMARR"/>
</dbReference>
<dbReference type="InterPro" id="IPR036390">
    <property type="entry name" value="WH_DNA-bd_sf"/>
</dbReference>
<keyword evidence="2" id="KW-0238">DNA-binding</keyword>
<dbReference type="RefSeq" id="WP_184578448.1">
    <property type="nucleotide sequence ID" value="NZ_JACHJT010000001.1"/>
</dbReference>
<proteinExistence type="predicted"/>
<evidence type="ECO:0000259" key="1">
    <source>
        <dbReference type="PROSITE" id="PS50995"/>
    </source>
</evidence>
<dbReference type="SMART" id="SM00347">
    <property type="entry name" value="HTH_MARR"/>
    <property type="match status" value="1"/>
</dbReference>
<name>A0A7W7W290_9ACTN</name>
<gene>
    <name evidence="2" type="ORF">F4561_002587</name>
</gene>
<protein>
    <submittedName>
        <fullName evidence="2">DNA-binding MarR family transcriptional regulator</fullName>
    </submittedName>
</protein>
<dbReference type="InterPro" id="IPR036388">
    <property type="entry name" value="WH-like_DNA-bd_sf"/>
</dbReference>
<dbReference type="EMBL" id="JACHJT010000001">
    <property type="protein sequence ID" value="MBB4931767.1"/>
    <property type="molecule type" value="Genomic_DNA"/>
</dbReference>
<dbReference type="SUPFAM" id="SSF46785">
    <property type="entry name" value="Winged helix' DNA-binding domain"/>
    <property type="match status" value="1"/>
</dbReference>
<sequence>MASGYPPSMLSRVSFVLGKLHLRCLERESGELGALGIDVKQHAVLSVLADEGPMTQQELGQRLGIDRTTIVTVVDGLDRAGLLERRRSPTDRRAHLLTLTPAGRHTQQQGQHRVADAERALLGTLDETERRTLIDLLSRALDGR</sequence>
<evidence type="ECO:0000313" key="3">
    <source>
        <dbReference type="Proteomes" id="UP000523007"/>
    </source>
</evidence>